<dbReference type="Gene3D" id="3.90.180.10">
    <property type="entry name" value="Medium-chain alcohol dehydrogenases, catalytic domain"/>
    <property type="match status" value="1"/>
</dbReference>
<sequence length="341" mass="34656">MRAAVLWDEGLSLREWPEPEPGPGEALVSLTKVGICGSDVHFVLDGTAKTAFLPIILGHEPCGVVEALGPDTVGPAAGTRVAIIPLLHCGACARCRAGRTVICVDSQCIGAERHGCWADLAVVPVENLIPVPDALSDELAAVATDSVATAYHAVATRGGVGPGSRVAVWGTGGLGLSAVGIAKTLGAASVIAVDPRAEAREWALETGADEAISPEGAIKRIAGDGGVDVALEFVGRAATMDGAVRCLDDGGRAVIVGIGTDQSAAGRQMSLVVRERDVVGSYGAEPDEVRAVISMLASGTLKLPRVVGDVIALEDVGEGLRRVQSGDTGGSRIVLDIAGTR</sequence>
<evidence type="ECO:0000256" key="1">
    <source>
        <dbReference type="ARBA" id="ARBA00022723"/>
    </source>
</evidence>
<dbReference type="SUPFAM" id="SSF50129">
    <property type="entry name" value="GroES-like"/>
    <property type="match status" value="1"/>
</dbReference>
<keyword evidence="1" id="KW-0479">Metal-binding</keyword>
<proteinExistence type="predicted"/>
<protein>
    <submittedName>
        <fullName evidence="5">Zinc-binding dehydrogenase</fullName>
    </submittedName>
</protein>
<dbReference type="GO" id="GO:0046872">
    <property type="term" value="F:metal ion binding"/>
    <property type="evidence" value="ECO:0007669"/>
    <property type="project" value="UniProtKB-KW"/>
</dbReference>
<dbReference type="InterPro" id="IPR011032">
    <property type="entry name" value="GroES-like_sf"/>
</dbReference>
<dbReference type="PANTHER" id="PTHR43401:SF2">
    <property type="entry name" value="L-THREONINE 3-DEHYDROGENASE"/>
    <property type="match status" value="1"/>
</dbReference>
<dbReference type="AlphaFoldDB" id="A0A9X3MPB4"/>
<dbReference type="InterPro" id="IPR013154">
    <property type="entry name" value="ADH-like_N"/>
</dbReference>
<dbReference type="SUPFAM" id="SSF51735">
    <property type="entry name" value="NAD(P)-binding Rossmann-fold domains"/>
    <property type="match status" value="1"/>
</dbReference>
<dbReference type="InterPro" id="IPR020843">
    <property type="entry name" value="ER"/>
</dbReference>
<dbReference type="SMART" id="SM00829">
    <property type="entry name" value="PKS_ER"/>
    <property type="match status" value="1"/>
</dbReference>
<accession>A0A9X3MPB4</accession>
<keyword evidence="3" id="KW-0560">Oxidoreductase</keyword>
<dbReference type="InterPro" id="IPR050129">
    <property type="entry name" value="Zn_alcohol_dh"/>
</dbReference>
<dbReference type="CDD" id="cd08254">
    <property type="entry name" value="hydroxyacyl_CoA_DH"/>
    <property type="match status" value="1"/>
</dbReference>
<dbReference type="RefSeq" id="WP_270039109.1">
    <property type="nucleotide sequence ID" value="NZ_JAPDOD010000005.1"/>
</dbReference>
<dbReference type="GO" id="GO:0016491">
    <property type="term" value="F:oxidoreductase activity"/>
    <property type="evidence" value="ECO:0007669"/>
    <property type="project" value="UniProtKB-KW"/>
</dbReference>
<name>A0A9X3MPB4_9ACTN</name>
<evidence type="ECO:0000313" key="6">
    <source>
        <dbReference type="Proteomes" id="UP001149140"/>
    </source>
</evidence>
<evidence type="ECO:0000259" key="4">
    <source>
        <dbReference type="SMART" id="SM00829"/>
    </source>
</evidence>
<evidence type="ECO:0000313" key="5">
    <source>
        <dbReference type="EMBL" id="MDA0160326.1"/>
    </source>
</evidence>
<dbReference type="PANTHER" id="PTHR43401">
    <property type="entry name" value="L-THREONINE 3-DEHYDROGENASE"/>
    <property type="match status" value="1"/>
</dbReference>
<reference evidence="5" key="1">
    <citation type="submission" date="2022-10" db="EMBL/GenBank/DDBJ databases">
        <title>The WGS of Solirubrobacter ginsenosidimutans DSM 21036.</title>
        <authorList>
            <person name="Jiang Z."/>
        </authorList>
    </citation>
    <scope>NUCLEOTIDE SEQUENCE</scope>
    <source>
        <strain evidence="5">DSM 21036</strain>
    </source>
</reference>
<dbReference type="InterPro" id="IPR013149">
    <property type="entry name" value="ADH-like_C"/>
</dbReference>
<feature type="domain" description="Enoyl reductase (ER)" evidence="4">
    <location>
        <begin position="10"/>
        <end position="335"/>
    </location>
</feature>
<dbReference type="Proteomes" id="UP001149140">
    <property type="component" value="Unassembled WGS sequence"/>
</dbReference>
<dbReference type="Pfam" id="PF08240">
    <property type="entry name" value="ADH_N"/>
    <property type="match status" value="1"/>
</dbReference>
<keyword evidence="6" id="KW-1185">Reference proteome</keyword>
<gene>
    <name evidence="5" type="ORF">OM076_08625</name>
</gene>
<dbReference type="EMBL" id="JAPDOD010000005">
    <property type="protein sequence ID" value="MDA0160326.1"/>
    <property type="molecule type" value="Genomic_DNA"/>
</dbReference>
<dbReference type="InterPro" id="IPR036291">
    <property type="entry name" value="NAD(P)-bd_dom_sf"/>
</dbReference>
<dbReference type="Pfam" id="PF00107">
    <property type="entry name" value="ADH_zinc_N"/>
    <property type="match status" value="1"/>
</dbReference>
<evidence type="ECO:0000256" key="2">
    <source>
        <dbReference type="ARBA" id="ARBA00022833"/>
    </source>
</evidence>
<keyword evidence="2" id="KW-0862">Zinc</keyword>
<comment type="caution">
    <text evidence="5">The sequence shown here is derived from an EMBL/GenBank/DDBJ whole genome shotgun (WGS) entry which is preliminary data.</text>
</comment>
<evidence type="ECO:0000256" key="3">
    <source>
        <dbReference type="ARBA" id="ARBA00023002"/>
    </source>
</evidence>
<organism evidence="5 6">
    <name type="scientific">Solirubrobacter ginsenosidimutans</name>
    <dbReference type="NCBI Taxonomy" id="490573"/>
    <lineage>
        <taxon>Bacteria</taxon>
        <taxon>Bacillati</taxon>
        <taxon>Actinomycetota</taxon>
        <taxon>Thermoleophilia</taxon>
        <taxon>Solirubrobacterales</taxon>
        <taxon>Solirubrobacteraceae</taxon>
        <taxon>Solirubrobacter</taxon>
    </lineage>
</organism>